<dbReference type="GO" id="GO:0006428">
    <property type="term" value="P:isoleucyl-tRNA aminoacylation"/>
    <property type="evidence" value="ECO:0007669"/>
    <property type="project" value="InterPro"/>
</dbReference>
<dbReference type="GO" id="GO:0005739">
    <property type="term" value="C:mitochondrion"/>
    <property type="evidence" value="ECO:0007669"/>
    <property type="project" value="TreeGrafter"/>
</dbReference>
<dbReference type="PRINTS" id="PR00984">
    <property type="entry name" value="TRNASYNTHILE"/>
</dbReference>
<dbReference type="InterPro" id="IPR002300">
    <property type="entry name" value="aa-tRNA-synth_Ia"/>
</dbReference>
<dbReference type="SUPFAM" id="SSF52374">
    <property type="entry name" value="Nucleotidylyl transferase"/>
    <property type="match status" value="1"/>
</dbReference>
<dbReference type="PANTHER" id="PTHR42765">
    <property type="entry name" value="SOLEUCYL-TRNA SYNTHETASE"/>
    <property type="match status" value="1"/>
</dbReference>
<dbReference type="Gene3D" id="3.90.740.10">
    <property type="entry name" value="Valyl/Leucyl/Isoleucyl-tRNA synthetase, editing domain"/>
    <property type="match status" value="1"/>
</dbReference>
<dbReference type="EMBL" id="ML995916">
    <property type="protein sequence ID" value="KAF2764590.1"/>
    <property type="molecule type" value="Genomic_DNA"/>
</dbReference>
<dbReference type="SUPFAM" id="SSF47323">
    <property type="entry name" value="Anticodon-binding domain of a subclass of class I aminoacyl-tRNA synthetases"/>
    <property type="match status" value="1"/>
</dbReference>
<accession>A0A6G1KW01</accession>
<dbReference type="InterPro" id="IPR033708">
    <property type="entry name" value="Anticodon_Ile_BEm"/>
</dbReference>
<name>A0A6G1KW01_9PEZI</name>
<evidence type="ECO:0000256" key="4">
    <source>
        <dbReference type="ARBA" id="ARBA00022741"/>
    </source>
</evidence>
<evidence type="ECO:0000256" key="1">
    <source>
        <dbReference type="ARBA" id="ARBA00005594"/>
    </source>
</evidence>
<reference evidence="12" key="1">
    <citation type="journal article" date="2020" name="Stud. Mycol.">
        <title>101 Dothideomycetes genomes: a test case for predicting lifestyles and emergence of pathogens.</title>
        <authorList>
            <person name="Haridas S."/>
            <person name="Albert R."/>
            <person name="Binder M."/>
            <person name="Bloem J."/>
            <person name="Labutti K."/>
            <person name="Salamov A."/>
            <person name="Andreopoulos B."/>
            <person name="Baker S."/>
            <person name="Barry K."/>
            <person name="Bills G."/>
            <person name="Bluhm B."/>
            <person name="Cannon C."/>
            <person name="Castanera R."/>
            <person name="Culley D."/>
            <person name="Daum C."/>
            <person name="Ezra D."/>
            <person name="Gonzalez J."/>
            <person name="Henrissat B."/>
            <person name="Kuo A."/>
            <person name="Liang C."/>
            <person name="Lipzen A."/>
            <person name="Lutzoni F."/>
            <person name="Magnuson J."/>
            <person name="Mondo S."/>
            <person name="Nolan M."/>
            <person name="Ohm R."/>
            <person name="Pangilinan J."/>
            <person name="Park H.-J."/>
            <person name="Ramirez L."/>
            <person name="Alfaro M."/>
            <person name="Sun H."/>
            <person name="Tritt A."/>
            <person name="Yoshinaga Y."/>
            <person name="Zwiers L.-H."/>
            <person name="Turgeon B."/>
            <person name="Goodwin S."/>
            <person name="Spatafora J."/>
            <person name="Crous P."/>
            <person name="Grigoriev I."/>
        </authorList>
    </citation>
    <scope>NUCLEOTIDE SEQUENCE</scope>
    <source>
        <strain evidence="12">CBS 116005</strain>
    </source>
</reference>
<dbReference type="AlphaFoldDB" id="A0A6G1KW01"/>
<dbReference type="Gene3D" id="1.10.10.830">
    <property type="entry name" value="Ile-tRNA synthetase CP2 domain-like"/>
    <property type="match status" value="1"/>
</dbReference>
<keyword evidence="3 9" id="KW-0436">Ligase</keyword>
<dbReference type="PROSITE" id="PS00178">
    <property type="entry name" value="AA_TRNA_LIGASE_I"/>
    <property type="match status" value="1"/>
</dbReference>
<dbReference type="PANTHER" id="PTHR42765:SF1">
    <property type="entry name" value="ISOLEUCINE--TRNA LIGASE, MITOCHONDRIAL"/>
    <property type="match status" value="1"/>
</dbReference>
<evidence type="ECO:0000313" key="12">
    <source>
        <dbReference type="EMBL" id="KAF2764590.1"/>
    </source>
</evidence>
<feature type="domain" description="Methionyl/Valyl/Leucyl/Isoleucyl-tRNA synthetase anticodon-binding" evidence="11">
    <location>
        <begin position="777"/>
        <end position="929"/>
    </location>
</feature>
<dbReference type="Pfam" id="PF00133">
    <property type="entry name" value="tRNA-synt_1"/>
    <property type="match status" value="1"/>
</dbReference>
<dbReference type="Gene3D" id="1.10.730.20">
    <property type="match status" value="1"/>
</dbReference>
<dbReference type="InterPro" id="IPR014729">
    <property type="entry name" value="Rossmann-like_a/b/a_fold"/>
</dbReference>
<protein>
    <recommendedName>
        <fullName evidence="2">isoleucine--tRNA ligase</fullName>
        <ecNumber evidence="2">6.1.1.5</ecNumber>
    </recommendedName>
    <alternativeName>
        <fullName evidence="8">Isoleucyl-tRNA synthetase</fullName>
    </alternativeName>
</protein>
<evidence type="ECO:0000256" key="9">
    <source>
        <dbReference type="RuleBase" id="RU363035"/>
    </source>
</evidence>
<evidence type="ECO:0000259" key="11">
    <source>
        <dbReference type="Pfam" id="PF08264"/>
    </source>
</evidence>
<keyword evidence="4 9" id="KW-0547">Nucleotide-binding</keyword>
<dbReference type="OrthoDB" id="10264412at2759"/>
<dbReference type="Gene3D" id="3.40.50.620">
    <property type="entry name" value="HUPs"/>
    <property type="match status" value="2"/>
</dbReference>
<dbReference type="InterPro" id="IPR013155">
    <property type="entry name" value="M/V/L/I-tRNA-synth_anticd-bd"/>
</dbReference>
<dbReference type="InterPro" id="IPR009008">
    <property type="entry name" value="Val/Leu/Ile-tRNA-synth_edit"/>
</dbReference>
<dbReference type="GO" id="GO:0005524">
    <property type="term" value="F:ATP binding"/>
    <property type="evidence" value="ECO:0007669"/>
    <property type="project" value="UniProtKB-KW"/>
</dbReference>
<dbReference type="CDD" id="cd07960">
    <property type="entry name" value="Anticodon_Ia_Ile_BEm"/>
    <property type="match status" value="1"/>
</dbReference>
<dbReference type="NCBIfam" id="TIGR00392">
    <property type="entry name" value="ileS"/>
    <property type="match status" value="1"/>
</dbReference>
<dbReference type="GO" id="GO:0002161">
    <property type="term" value="F:aminoacyl-tRNA deacylase activity"/>
    <property type="evidence" value="ECO:0007669"/>
    <property type="project" value="InterPro"/>
</dbReference>
<keyword evidence="5 9" id="KW-0067">ATP-binding</keyword>
<dbReference type="Proteomes" id="UP000799436">
    <property type="component" value="Unassembled WGS sequence"/>
</dbReference>
<dbReference type="GO" id="GO:0032543">
    <property type="term" value="P:mitochondrial translation"/>
    <property type="evidence" value="ECO:0007669"/>
    <property type="project" value="TreeGrafter"/>
</dbReference>
<dbReference type="SUPFAM" id="SSF50677">
    <property type="entry name" value="ValRS/IleRS/LeuRS editing domain"/>
    <property type="match status" value="1"/>
</dbReference>
<keyword evidence="13" id="KW-1185">Reference proteome</keyword>
<sequence length="1032" mass="115180">MLWPSRTLRAATTNWSHTLKLPRSAFPARASAGELAEYRRRCADDLYAWQRSQRPGQEFVLHDGPPYANGDVHVGHALNKILKDLILRWEMAQGKRVHYRPGWDCHGLPIELKALQAAQQLTHVRASDTAQALKDAPAKEAEAATGTGMSAPAVRKIARELAEATIERQKESFRGWGVMGDWDKPYKTLDKAFEIRQLDVFREMVRKGLISRHKRPVYWSPSSRSALAEAELEYDDKHTCTAAYVKFPFADVPRAVAEIFPGRQDVSALIWTTTPWTVPANQALAVNADVPYAIVELRHGPDAGRELVIVAEERLDSTMQHLHTDGNYTVLKNGTPGRHLIGSSVVNVFQGTESPVLAAEFVSASSGTGIVHMAPSHGMEDYRVCQAAGIRDLLSPVDDAGCFTPDVLRSDIKTHLAIETQVTLAGLDAQSKGAKAVMDILSFSHLKTNAPMLFASHKFTHKNPIDWRTKQPVIVRATPQWFADVSAIQERARASLEDVQFTPESGKNRLRAFIDSRSQWCISRQRAWGLPIPVLYHKSTGEECITDESIAHIIATIKQRGSDAWFSDPSDDLAWIHPSLDASQWNRGRDTMDVWFDSGTTWTSLDRQERYPLSDVYIEGTDQHRGWFQSSLLTHIAVQDSISKPIAPYGRLITHGFILDAEGRKMSKSLGNVIAPDQILAGSLLPPMKPKKNKDRGKTGGANLLDAGTPQYDSLGPDVLRLWVATSDYTRDVSVSVQQLQEVQQTLQKYRVTFKWLLGVLGDCSAEIQSVDLVWADQAVLYRLQQVSEVVHAAFGEYEFHKGVKEINAFVANDLSAFYFEVVKDGMYAGSEAVRRRTQYVLLIILRELSNMLGPVCPHLIEEMWTFLPRSMREAFGSHPLKTVSLQPHMSVSDSSQAKELEATLASFRYLSAAVKLAQEEARIAGNLRSGLACKVLVVIDDSVDSALVRHMQQWYNGGELADLLVVSQVELVSKSKANKAVEEQHWHFQQAATSGVSVFVVPPEAEKCVRCWKFTAEREGELCWRCEHVVQ</sequence>
<dbReference type="InterPro" id="IPR050081">
    <property type="entry name" value="Ile-tRNA_ligase"/>
</dbReference>
<dbReference type="InterPro" id="IPR009080">
    <property type="entry name" value="tRNAsynth_Ia_anticodon-bd"/>
</dbReference>
<dbReference type="InterPro" id="IPR001412">
    <property type="entry name" value="aa-tRNA-synth_I_CS"/>
</dbReference>
<evidence type="ECO:0000313" key="13">
    <source>
        <dbReference type="Proteomes" id="UP000799436"/>
    </source>
</evidence>
<evidence type="ECO:0000256" key="2">
    <source>
        <dbReference type="ARBA" id="ARBA00013165"/>
    </source>
</evidence>
<gene>
    <name evidence="12" type="ORF">EJ03DRAFT_19006</name>
</gene>
<evidence type="ECO:0000259" key="10">
    <source>
        <dbReference type="Pfam" id="PF00133"/>
    </source>
</evidence>
<proteinExistence type="inferred from homology"/>
<evidence type="ECO:0000256" key="7">
    <source>
        <dbReference type="ARBA" id="ARBA00023146"/>
    </source>
</evidence>
<evidence type="ECO:0000256" key="6">
    <source>
        <dbReference type="ARBA" id="ARBA00022917"/>
    </source>
</evidence>
<evidence type="ECO:0000256" key="5">
    <source>
        <dbReference type="ARBA" id="ARBA00022840"/>
    </source>
</evidence>
<feature type="domain" description="Aminoacyl-tRNA synthetase class Ia" evidence="10">
    <location>
        <begin position="45"/>
        <end position="735"/>
    </location>
</feature>
<evidence type="ECO:0000256" key="8">
    <source>
        <dbReference type="ARBA" id="ARBA00032665"/>
    </source>
</evidence>
<dbReference type="InterPro" id="IPR002301">
    <property type="entry name" value="Ile-tRNA-ligase"/>
</dbReference>
<keyword evidence="6 9" id="KW-0648">Protein biosynthesis</keyword>
<dbReference type="GO" id="GO:0000049">
    <property type="term" value="F:tRNA binding"/>
    <property type="evidence" value="ECO:0007669"/>
    <property type="project" value="InterPro"/>
</dbReference>
<dbReference type="EC" id="6.1.1.5" evidence="2"/>
<dbReference type="GO" id="GO:0004822">
    <property type="term" value="F:isoleucine-tRNA ligase activity"/>
    <property type="evidence" value="ECO:0007669"/>
    <property type="project" value="UniProtKB-EC"/>
</dbReference>
<evidence type="ECO:0000256" key="3">
    <source>
        <dbReference type="ARBA" id="ARBA00022598"/>
    </source>
</evidence>
<keyword evidence="7 9" id="KW-0030">Aminoacyl-tRNA synthetase</keyword>
<comment type="similarity">
    <text evidence="1 9">Belongs to the class-I aminoacyl-tRNA synthetase family.</text>
</comment>
<organism evidence="12 13">
    <name type="scientific">Teratosphaeria nubilosa</name>
    <dbReference type="NCBI Taxonomy" id="161662"/>
    <lineage>
        <taxon>Eukaryota</taxon>
        <taxon>Fungi</taxon>
        <taxon>Dikarya</taxon>
        <taxon>Ascomycota</taxon>
        <taxon>Pezizomycotina</taxon>
        <taxon>Dothideomycetes</taxon>
        <taxon>Dothideomycetidae</taxon>
        <taxon>Mycosphaerellales</taxon>
        <taxon>Teratosphaeriaceae</taxon>
        <taxon>Teratosphaeria</taxon>
    </lineage>
</organism>
<dbReference type="Pfam" id="PF08264">
    <property type="entry name" value="Anticodon_1"/>
    <property type="match status" value="1"/>
</dbReference>